<sequence length="348" mass="41173">MSLLQGRLQESPLASRTRQNIIRYLWTNPLVDEAEEHELDWGPYFDYYENQCHHALHEQGTHILVRTHQQIIDIAHKLEQGQSRETIKLDLSTQFRAKEKPANEEEVLNNSIDLAARLSLMINFGANEATITQGVKLLWNTPSLKDFVWSYFNPIPVLSNNNVRFEKVFTAFNMERIADMKIRWTNNLADHLRMVNDDEKIIAVFHHVSFLKRQKNNVMFPPGFIDETLRTLSLLFTKQDKKSRKWLQTLASSPHIDGQIMHCEKLRLDDRQIEAFKFWHDRLIILKQAFDESRPAKLSQWWYDRRDGYLWYTFWVAVFVLFLTVFFGMVQSIEGAMQVYKAYHPTRA</sequence>
<gene>
    <name evidence="2" type="ORF">FB567DRAFT_512922</name>
</gene>
<reference evidence="2" key="1">
    <citation type="journal article" date="2021" name="Nat. Commun.">
        <title>Genetic determinants of endophytism in the Arabidopsis root mycobiome.</title>
        <authorList>
            <person name="Mesny F."/>
            <person name="Miyauchi S."/>
            <person name="Thiergart T."/>
            <person name="Pickel B."/>
            <person name="Atanasova L."/>
            <person name="Karlsson M."/>
            <person name="Huettel B."/>
            <person name="Barry K.W."/>
            <person name="Haridas S."/>
            <person name="Chen C."/>
            <person name="Bauer D."/>
            <person name="Andreopoulos W."/>
            <person name="Pangilinan J."/>
            <person name="LaButti K."/>
            <person name="Riley R."/>
            <person name="Lipzen A."/>
            <person name="Clum A."/>
            <person name="Drula E."/>
            <person name="Henrissat B."/>
            <person name="Kohler A."/>
            <person name="Grigoriev I.V."/>
            <person name="Martin F.M."/>
            <person name="Hacquard S."/>
        </authorList>
    </citation>
    <scope>NUCLEOTIDE SEQUENCE</scope>
    <source>
        <strain evidence="2">MPI-SDFR-AT-0120</strain>
    </source>
</reference>
<keyword evidence="3" id="KW-1185">Reference proteome</keyword>
<proteinExistence type="predicted"/>
<dbReference type="OrthoDB" id="5428890at2759"/>
<evidence type="ECO:0000313" key="3">
    <source>
        <dbReference type="Proteomes" id="UP000813461"/>
    </source>
</evidence>
<keyword evidence="1" id="KW-0472">Membrane</keyword>
<evidence type="ECO:0000256" key="1">
    <source>
        <dbReference type="SAM" id="Phobius"/>
    </source>
</evidence>
<keyword evidence="1" id="KW-1133">Transmembrane helix</keyword>
<evidence type="ECO:0000313" key="2">
    <source>
        <dbReference type="EMBL" id="KAH7095585.1"/>
    </source>
</evidence>
<dbReference type="EMBL" id="JAGMVJ010000001">
    <property type="protein sequence ID" value="KAH7095585.1"/>
    <property type="molecule type" value="Genomic_DNA"/>
</dbReference>
<organism evidence="2 3">
    <name type="scientific">Paraphoma chrysanthemicola</name>
    <dbReference type="NCBI Taxonomy" id="798071"/>
    <lineage>
        <taxon>Eukaryota</taxon>
        <taxon>Fungi</taxon>
        <taxon>Dikarya</taxon>
        <taxon>Ascomycota</taxon>
        <taxon>Pezizomycotina</taxon>
        <taxon>Dothideomycetes</taxon>
        <taxon>Pleosporomycetidae</taxon>
        <taxon>Pleosporales</taxon>
        <taxon>Pleosporineae</taxon>
        <taxon>Phaeosphaeriaceae</taxon>
        <taxon>Paraphoma</taxon>
    </lineage>
</organism>
<dbReference type="AlphaFoldDB" id="A0A8K0RIE9"/>
<comment type="caution">
    <text evidence="2">The sequence shown here is derived from an EMBL/GenBank/DDBJ whole genome shotgun (WGS) entry which is preliminary data.</text>
</comment>
<accession>A0A8K0RIE9</accession>
<keyword evidence="1" id="KW-0812">Transmembrane</keyword>
<name>A0A8K0RIE9_9PLEO</name>
<feature type="transmembrane region" description="Helical" evidence="1">
    <location>
        <begin position="309"/>
        <end position="330"/>
    </location>
</feature>
<protein>
    <submittedName>
        <fullName evidence="2">Uncharacterized protein</fullName>
    </submittedName>
</protein>
<dbReference type="Proteomes" id="UP000813461">
    <property type="component" value="Unassembled WGS sequence"/>
</dbReference>